<sequence length="72" mass="8182">MKSTSNKKLSQLPASSDVSSLRMVFINEEVINDTAIAATENEKVVVKPKLFVKEPLPLYNDYRFKCKDHDPL</sequence>
<evidence type="ECO:0000313" key="1">
    <source>
        <dbReference type="EMBL" id="OQP49266.1"/>
    </source>
</evidence>
<proteinExistence type="predicted"/>
<gene>
    <name evidence="1" type="ORF">A4R26_30945</name>
</gene>
<protein>
    <submittedName>
        <fullName evidence="1">Uncharacterized protein</fullName>
    </submittedName>
</protein>
<name>A0A1V9ESZ3_9BACT</name>
<dbReference type="Proteomes" id="UP000192276">
    <property type="component" value="Unassembled WGS sequence"/>
</dbReference>
<reference evidence="2" key="1">
    <citation type="submission" date="2016-04" db="EMBL/GenBank/DDBJ databases">
        <authorList>
            <person name="Chen L."/>
            <person name="Zhuang W."/>
            <person name="Wang G."/>
        </authorList>
    </citation>
    <scope>NUCLEOTIDE SEQUENCE [LARGE SCALE GENOMIC DNA]</scope>
    <source>
        <strain evidence="2">208</strain>
    </source>
</reference>
<evidence type="ECO:0000313" key="2">
    <source>
        <dbReference type="Proteomes" id="UP000192276"/>
    </source>
</evidence>
<comment type="caution">
    <text evidence="1">The sequence shown here is derived from an EMBL/GenBank/DDBJ whole genome shotgun (WGS) entry which is preliminary data.</text>
</comment>
<organism evidence="1 2">
    <name type="scientific">Niastella populi</name>
    <dbReference type="NCBI Taxonomy" id="550983"/>
    <lineage>
        <taxon>Bacteria</taxon>
        <taxon>Pseudomonadati</taxon>
        <taxon>Bacteroidota</taxon>
        <taxon>Chitinophagia</taxon>
        <taxon>Chitinophagales</taxon>
        <taxon>Chitinophagaceae</taxon>
        <taxon>Niastella</taxon>
    </lineage>
</organism>
<dbReference type="EMBL" id="LWBP01000229">
    <property type="protein sequence ID" value="OQP49266.1"/>
    <property type="molecule type" value="Genomic_DNA"/>
</dbReference>
<keyword evidence="2" id="KW-1185">Reference proteome</keyword>
<accession>A0A1V9ESZ3</accession>
<dbReference type="OrthoDB" id="678893at2"/>
<dbReference type="AlphaFoldDB" id="A0A1V9ESZ3"/>
<dbReference type="RefSeq" id="WP_081170192.1">
    <property type="nucleotide sequence ID" value="NZ_LWBP01000229.1"/>
</dbReference>